<dbReference type="EC" id="3.2.1.28" evidence="4"/>
<comment type="similarity">
    <text evidence="1 4">Belongs to the glycosyl hydrolase 37 family.</text>
</comment>
<organism evidence="5 6">
    <name type="scientific">Cryomyces antarcticus</name>
    <dbReference type="NCBI Taxonomy" id="329879"/>
    <lineage>
        <taxon>Eukaryota</taxon>
        <taxon>Fungi</taxon>
        <taxon>Dikarya</taxon>
        <taxon>Ascomycota</taxon>
        <taxon>Pezizomycotina</taxon>
        <taxon>Dothideomycetes</taxon>
        <taxon>Dothideomycetes incertae sedis</taxon>
        <taxon>Cryomyces</taxon>
    </lineage>
</organism>
<evidence type="ECO:0000313" key="5">
    <source>
        <dbReference type="EMBL" id="KAK5278052.1"/>
    </source>
</evidence>
<dbReference type="InterPro" id="IPR001661">
    <property type="entry name" value="Glyco_hydro_37"/>
</dbReference>
<dbReference type="GO" id="GO:0004555">
    <property type="term" value="F:alpha,alpha-trehalase activity"/>
    <property type="evidence" value="ECO:0007669"/>
    <property type="project" value="UniProtKB-EC"/>
</dbReference>
<dbReference type="EMBL" id="JAVRRA010002279">
    <property type="protein sequence ID" value="KAK5278052.1"/>
    <property type="molecule type" value="Genomic_DNA"/>
</dbReference>
<evidence type="ECO:0000256" key="2">
    <source>
        <dbReference type="ARBA" id="ARBA00022801"/>
    </source>
</evidence>
<gene>
    <name evidence="5" type="primary">NTH1_4</name>
    <name evidence="5" type="ORF">LTR16_009050</name>
</gene>
<dbReference type="PROSITE" id="PS00928">
    <property type="entry name" value="TREHALASE_2"/>
    <property type="match status" value="1"/>
</dbReference>
<sequence>MTFDEFVQAYNHGNVFEPELDDYFLHDRAVRESGHDTSYRLEKVAANLATIDLNSLLYKYETDIARTIRAFFGDRLIVPAEFCTKDQKADRVETSATWDRRAKKRRQLIDKYMWNEEKDMYFDYNTVKKERTDYESATTFWAMWAGVCTPRQAGLMVNKALPKFEAFGGLVSGTEESRGRTGLDRPNRQWDYPFGWAPQQILAWTGLMRFG</sequence>
<proteinExistence type="inferred from homology"/>
<dbReference type="InterPro" id="IPR008928">
    <property type="entry name" value="6-hairpin_glycosidase_sf"/>
</dbReference>
<dbReference type="PRINTS" id="PR00744">
    <property type="entry name" value="GLHYDRLASE37"/>
</dbReference>
<evidence type="ECO:0000256" key="4">
    <source>
        <dbReference type="RuleBase" id="RU361180"/>
    </source>
</evidence>
<protein>
    <recommendedName>
        <fullName evidence="4">Trehalase</fullName>
        <ecNumber evidence="4">3.2.1.28</ecNumber>
    </recommendedName>
    <alternativeName>
        <fullName evidence="4">Alpha-trehalose glucohydrolase</fullName>
    </alternativeName>
</protein>
<dbReference type="PANTHER" id="PTHR23403">
    <property type="entry name" value="TREHALASE"/>
    <property type="match status" value="1"/>
</dbReference>
<evidence type="ECO:0000256" key="3">
    <source>
        <dbReference type="ARBA" id="ARBA00023295"/>
    </source>
</evidence>
<evidence type="ECO:0000256" key="1">
    <source>
        <dbReference type="ARBA" id="ARBA00005615"/>
    </source>
</evidence>
<accession>A0ABR0M2X8</accession>
<dbReference type="Pfam" id="PF01204">
    <property type="entry name" value="Trehalase"/>
    <property type="match status" value="1"/>
</dbReference>
<comment type="caution">
    <text evidence="5">The sequence shown here is derived from an EMBL/GenBank/DDBJ whole genome shotgun (WGS) entry which is preliminary data.</text>
</comment>
<dbReference type="InterPro" id="IPR018232">
    <property type="entry name" value="Glyco_hydro_37_CS"/>
</dbReference>
<dbReference type="SUPFAM" id="SSF48208">
    <property type="entry name" value="Six-hairpin glycosidases"/>
    <property type="match status" value="1"/>
</dbReference>
<keyword evidence="3 4" id="KW-0326">Glycosidase</keyword>
<feature type="non-terminal residue" evidence="5">
    <location>
        <position position="211"/>
    </location>
</feature>
<comment type="catalytic activity">
    <reaction evidence="4">
        <text>alpha,alpha-trehalose + H2O = alpha-D-glucose + beta-D-glucose</text>
        <dbReference type="Rhea" id="RHEA:32675"/>
        <dbReference type="ChEBI" id="CHEBI:15377"/>
        <dbReference type="ChEBI" id="CHEBI:15903"/>
        <dbReference type="ChEBI" id="CHEBI:16551"/>
        <dbReference type="ChEBI" id="CHEBI:17925"/>
        <dbReference type="EC" id="3.2.1.28"/>
    </reaction>
</comment>
<dbReference type="Gene3D" id="1.50.10.10">
    <property type="match status" value="1"/>
</dbReference>
<dbReference type="PANTHER" id="PTHR23403:SF6">
    <property type="entry name" value="CYTOSOLIC NEUTRAL TREHALASE-RELATED"/>
    <property type="match status" value="1"/>
</dbReference>
<keyword evidence="2 4" id="KW-0378">Hydrolase</keyword>
<dbReference type="InterPro" id="IPR012341">
    <property type="entry name" value="6hp_glycosidase-like_sf"/>
</dbReference>
<name>A0ABR0M2X8_9PEZI</name>
<evidence type="ECO:0000313" key="6">
    <source>
        <dbReference type="Proteomes" id="UP001357485"/>
    </source>
</evidence>
<keyword evidence="6" id="KW-1185">Reference proteome</keyword>
<reference evidence="5 6" key="1">
    <citation type="submission" date="2023-08" db="EMBL/GenBank/DDBJ databases">
        <title>Black Yeasts Isolated from many extreme environments.</title>
        <authorList>
            <person name="Coleine C."/>
            <person name="Stajich J.E."/>
            <person name="Selbmann L."/>
        </authorList>
    </citation>
    <scope>NUCLEOTIDE SEQUENCE [LARGE SCALE GENOMIC DNA]</scope>
    <source>
        <strain evidence="5 6">CCFEE 536</strain>
    </source>
</reference>
<dbReference type="Proteomes" id="UP001357485">
    <property type="component" value="Unassembled WGS sequence"/>
</dbReference>